<dbReference type="EMBL" id="CP159837">
    <property type="protein sequence ID" value="XCM35425.1"/>
    <property type="molecule type" value="Genomic_DNA"/>
</dbReference>
<sequence>MMVSIQSQKKFLKNLQSLFEESGQETLLGHPSDNPALDMLAVRFDFIGEKDAFLDLNINFIPLDDMSPFYLLQFFLIVSDEVTPEAADELYIVTNTISEKIPIGAFGYLPDRNVCYFKHNYIMPNNFEESIGLYLRMVQYQCILLRGILNSFIDSILAVVEQKLTAQNALQSGQLAQFFGDSSGKETGFL</sequence>
<dbReference type="RefSeq" id="WP_190878530.1">
    <property type="nucleotide sequence ID" value="NZ_CP159837.1"/>
</dbReference>
<protein>
    <submittedName>
        <fullName evidence="1">Uncharacterized protein</fullName>
    </submittedName>
</protein>
<organism evidence="1">
    <name type="scientific">Planktothricoides raciborskii GIHE-MW2</name>
    <dbReference type="NCBI Taxonomy" id="2792601"/>
    <lineage>
        <taxon>Bacteria</taxon>
        <taxon>Bacillati</taxon>
        <taxon>Cyanobacteriota</taxon>
        <taxon>Cyanophyceae</taxon>
        <taxon>Oscillatoriophycideae</taxon>
        <taxon>Oscillatoriales</taxon>
        <taxon>Oscillatoriaceae</taxon>
        <taxon>Planktothricoides</taxon>
    </lineage>
</organism>
<reference evidence="1" key="1">
    <citation type="submission" date="2024-07" db="EMBL/GenBank/DDBJ databases">
        <authorList>
            <person name="Kim Y.J."/>
            <person name="Jeong J.Y."/>
        </authorList>
    </citation>
    <scope>NUCLEOTIDE SEQUENCE</scope>
    <source>
        <strain evidence="1">GIHE-MW2</strain>
    </source>
</reference>
<evidence type="ECO:0000313" key="1">
    <source>
        <dbReference type="EMBL" id="XCM35425.1"/>
    </source>
</evidence>
<dbReference type="AlphaFoldDB" id="A0AAU8J9K3"/>
<name>A0AAU8J9K3_9CYAN</name>
<accession>A0AAU8J9K3</accession>
<gene>
    <name evidence="1" type="ORF">ABWT76_004103</name>
</gene>
<proteinExistence type="predicted"/>